<evidence type="ECO:0008006" key="3">
    <source>
        <dbReference type="Google" id="ProtNLM"/>
    </source>
</evidence>
<comment type="caution">
    <text evidence="1">The sequence shown here is derived from an EMBL/GenBank/DDBJ whole genome shotgun (WGS) entry which is preliminary data.</text>
</comment>
<dbReference type="Proteomes" id="UP000070463">
    <property type="component" value="Unassembled WGS sequence"/>
</dbReference>
<name>A0A133USF5_9EURY</name>
<organism evidence="1 2">
    <name type="scientific">candidate division MSBL1 archaeon SCGC-AAA259I09</name>
    <dbReference type="NCBI Taxonomy" id="1698267"/>
    <lineage>
        <taxon>Archaea</taxon>
        <taxon>Methanobacteriati</taxon>
        <taxon>Methanobacteriota</taxon>
        <taxon>candidate division MSBL1</taxon>
    </lineage>
</organism>
<protein>
    <recommendedName>
        <fullName evidence="3">Phosphotransferase</fullName>
    </recommendedName>
</protein>
<keyword evidence="2" id="KW-1185">Reference proteome</keyword>
<proteinExistence type="predicted"/>
<dbReference type="AlphaFoldDB" id="A0A133USF5"/>
<dbReference type="PANTHER" id="PTHR40084:SF1">
    <property type="entry name" value="PHOSPHOTRANSFERASE"/>
    <property type="match status" value="1"/>
</dbReference>
<dbReference type="PATRIC" id="fig|1698267.3.peg.1355"/>
<dbReference type="Gene3D" id="3.20.20.140">
    <property type="entry name" value="Metal-dependent hydrolases"/>
    <property type="match status" value="1"/>
</dbReference>
<dbReference type="SUPFAM" id="SSF89550">
    <property type="entry name" value="PHP domain-like"/>
    <property type="match status" value="1"/>
</dbReference>
<dbReference type="PANTHER" id="PTHR40084">
    <property type="entry name" value="PHOSPHOHYDROLASE, PHP FAMILY"/>
    <property type="match status" value="1"/>
</dbReference>
<dbReference type="InterPro" id="IPR005287">
    <property type="entry name" value="CHP00375"/>
</dbReference>
<gene>
    <name evidence="1" type="ORF">AKJ37_03825</name>
</gene>
<dbReference type="InterPro" id="IPR016195">
    <property type="entry name" value="Pol/histidinol_Pase-like"/>
</dbReference>
<dbReference type="EMBL" id="LHXR01000046">
    <property type="protein sequence ID" value="KXA97067.1"/>
    <property type="molecule type" value="Genomic_DNA"/>
</dbReference>
<dbReference type="CDD" id="cd19067">
    <property type="entry name" value="PfuEndoQ-like"/>
    <property type="match status" value="1"/>
</dbReference>
<dbReference type="NCBIfam" id="TIGR00375">
    <property type="entry name" value="TIGR00375 family protein"/>
    <property type="match status" value="1"/>
</dbReference>
<reference evidence="1 2" key="1">
    <citation type="journal article" date="2016" name="Sci. Rep.">
        <title>Metabolic traits of an uncultured archaeal lineage -MSBL1- from brine pools of the Red Sea.</title>
        <authorList>
            <person name="Mwirichia R."/>
            <person name="Alam I."/>
            <person name="Rashid M."/>
            <person name="Vinu M."/>
            <person name="Ba-Alawi W."/>
            <person name="Anthony Kamau A."/>
            <person name="Kamanda Ngugi D."/>
            <person name="Goker M."/>
            <person name="Klenk H.P."/>
            <person name="Bajic V."/>
            <person name="Stingl U."/>
        </authorList>
    </citation>
    <scope>NUCLEOTIDE SEQUENCE [LARGE SCALE GENOMIC DNA]</scope>
    <source>
        <strain evidence="1">SCGC-AAA259I09</strain>
    </source>
</reference>
<accession>A0A133USF5</accession>
<evidence type="ECO:0000313" key="1">
    <source>
        <dbReference type="EMBL" id="KXA97067.1"/>
    </source>
</evidence>
<evidence type="ECO:0000313" key="2">
    <source>
        <dbReference type="Proteomes" id="UP000070463"/>
    </source>
</evidence>
<sequence length="388" mass="44278">MVFDTIAEQAIYKGLDFVGTGDILHPKWMEMLKKGLEKVDEGTYQHSEHGTKFVLTTEVEDEQKVHHLLIFPSIQKVEEFREKLEPYSSDMYIDGRPKVDLTGVEIAEFAADSDSLIGPSHAFTPWTSIFKEFESLEECYEDQLKNVDFLELGLSADTFLADRIGELGKLSFLSNSDAHSPWPNKLGREFNRFELSEPNASELFESIKKRKNITLNVGLDPELGKYHLTACSRCYKRFSLKEAEKSGWKCNKCGGTIKKGVYNRIGELSEFEKPQSPDFRPYYLHTVPLTEIIALAWNFSNPRSSQVQKTWRSLVEEFDNEITVLVDTPIDEIENFTDSEIAFMIQAFRNKELDIVPGGGGKYGELERPAKVINAQKKETQKKLSEFG</sequence>